<organism evidence="2">
    <name type="scientific">Oikopleura dioica</name>
    <name type="common">Tunicate</name>
    <dbReference type="NCBI Taxonomy" id="34765"/>
    <lineage>
        <taxon>Eukaryota</taxon>
        <taxon>Metazoa</taxon>
        <taxon>Chordata</taxon>
        <taxon>Tunicata</taxon>
        <taxon>Appendicularia</taxon>
        <taxon>Copelata</taxon>
        <taxon>Oikopleuridae</taxon>
        <taxon>Oikopleura</taxon>
    </lineage>
</organism>
<sequence length="69" mass="8030">MYAPVCASNGVQYSNDLVFLWAKCQAQDSESPNFSRKASNWKIAKNSPCEVKIEVEYEEEEEGRRRRKQ</sequence>
<dbReference type="Gene3D" id="3.30.60.30">
    <property type="match status" value="1"/>
</dbReference>
<dbReference type="SUPFAM" id="SSF100895">
    <property type="entry name" value="Kazal-type serine protease inhibitors"/>
    <property type="match status" value="1"/>
</dbReference>
<dbReference type="InterPro" id="IPR002350">
    <property type="entry name" value="Kazal_dom"/>
</dbReference>
<reference evidence="2" key="1">
    <citation type="journal article" date="2010" name="Science">
        <title>Plasticity of animal genome architecture unmasked by rapid evolution of a pelagic tunicate.</title>
        <authorList>
            <person name="Denoeud F."/>
            <person name="Henriet S."/>
            <person name="Mungpakdee S."/>
            <person name="Aury J.M."/>
            <person name="Da Silva C."/>
            <person name="Brinkmann H."/>
            <person name="Mikhaleva J."/>
            <person name="Olsen L.C."/>
            <person name="Jubin C."/>
            <person name="Canestro C."/>
            <person name="Bouquet J.M."/>
            <person name="Danks G."/>
            <person name="Poulain J."/>
            <person name="Campsteijn C."/>
            <person name="Adamski M."/>
            <person name="Cross I."/>
            <person name="Yadetie F."/>
            <person name="Muffato M."/>
            <person name="Louis A."/>
            <person name="Butcher S."/>
            <person name="Tsagkogeorga G."/>
            <person name="Konrad A."/>
            <person name="Singh S."/>
            <person name="Jensen M.F."/>
            <person name="Cong E.H."/>
            <person name="Eikeseth-Otteraa H."/>
            <person name="Noel B."/>
            <person name="Anthouard V."/>
            <person name="Porcel B.M."/>
            <person name="Kachouri-Lafond R."/>
            <person name="Nishino A."/>
            <person name="Ugolini M."/>
            <person name="Chourrout P."/>
            <person name="Nishida H."/>
            <person name="Aasland R."/>
            <person name="Huzurbazar S."/>
            <person name="Westhof E."/>
            <person name="Delsuc F."/>
            <person name="Lehrach H."/>
            <person name="Reinhardt R."/>
            <person name="Weissenbach J."/>
            <person name="Roy S.W."/>
            <person name="Artiguenave F."/>
            <person name="Postlethwait J.H."/>
            <person name="Manak J.R."/>
            <person name="Thompson E.M."/>
            <person name="Jaillon O."/>
            <person name="Du Pasquier L."/>
            <person name="Boudinot P."/>
            <person name="Liberles D.A."/>
            <person name="Volff J.N."/>
            <person name="Philippe H."/>
            <person name="Lenhard B."/>
            <person name="Roest Crollius H."/>
            <person name="Wincker P."/>
            <person name="Chourrout D."/>
        </authorList>
    </citation>
    <scope>NUCLEOTIDE SEQUENCE [LARGE SCALE GENOMIC DNA]</scope>
</reference>
<dbReference type="EMBL" id="FN653874">
    <property type="protein sequence ID" value="CBY16090.1"/>
    <property type="molecule type" value="Genomic_DNA"/>
</dbReference>
<keyword evidence="4" id="KW-1185">Reference proteome</keyword>
<evidence type="ECO:0000259" key="1">
    <source>
        <dbReference type="PROSITE" id="PS51465"/>
    </source>
</evidence>
<accession>E4Y2K0</accession>
<dbReference type="Proteomes" id="UP000011014">
    <property type="component" value="Unassembled WGS sequence"/>
</dbReference>
<gene>
    <name evidence="2" type="ORF">GSOID_T00016402001</name>
    <name evidence="3" type="ORF">GSOID_T00029868001</name>
</gene>
<dbReference type="OrthoDB" id="126772at2759"/>
<name>E4Y2K0_OIKDI</name>
<evidence type="ECO:0000313" key="3">
    <source>
        <dbReference type="EMBL" id="CBY36828.1"/>
    </source>
</evidence>
<dbReference type="Pfam" id="PF07648">
    <property type="entry name" value="Kazal_2"/>
    <property type="match status" value="1"/>
</dbReference>
<protein>
    <recommendedName>
        <fullName evidence="1">Kazal-like domain-containing protein</fullName>
    </recommendedName>
</protein>
<dbReference type="InParanoid" id="E4Y2K0"/>
<evidence type="ECO:0000313" key="2">
    <source>
        <dbReference type="EMBL" id="CBY16090.1"/>
    </source>
</evidence>
<dbReference type="Proteomes" id="UP000001307">
    <property type="component" value="Unassembled WGS sequence"/>
</dbReference>
<evidence type="ECO:0000313" key="4">
    <source>
        <dbReference type="Proteomes" id="UP000001307"/>
    </source>
</evidence>
<feature type="domain" description="Kazal-like" evidence="1">
    <location>
        <begin position="1"/>
        <end position="51"/>
    </location>
</feature>
<dbReference type="AlphaFoldDB" id="E4Y2K0"/>
<proteinExistence type="predicted"/>
<dbReference type="PROSITE" id="PS51465">
    <property type="entry name" value="KAZAL_2"/>
    <property type="match status" value="1"/>
</dbReference>
<dbReference type="InterPro" id="IPR036058">
    <property type="entry name" value="Kazal_dom_sf"/>
</dbReference>
<dbReference type="EMBL" id="FN654847">
    <property type="protein sequence ID" value="CBY36828.1"/>
    <property type="molecule type" value="Genomic_DNA"/>
</dbReference>